<feature type="region of interest" description="Disordered" evidence="4">
    <location>
        <begin position="674"/>
        <end position="693"/>
    </location>
</feature>
<dbReference type="AlphaFoldDB" id="A0A918T2C4"/>
<keyword evidence="5" id="KW-0472">Membrane</keyword>
<reference evidence="8" key="2">
    <citation type="submission" date="2020-09" db="EMBL/GenBank/DDBJ databases">
        <authorList>
            <person name="Sun Q."/>
            <person name="Kim S."/>
        </authorList>
    </citation>
    <scope>NUCLEOTIDE SEQUENCE</scope>
    <source>
        <strain evidence="8">KCTC 23077</strain>
    </source>
</reference>
<dbReference type="InterPro" id="IPR000160">
    <property type="entry name" value="GGDEF_dom"/>
</dbReference>
<dbReference type="InterPro" id="IPR043128">
    <property type="entry name" value="Rev_trsase/Diguanyl_cyclase"/>
</dbReference>
<sequence>MKPSLRTHLTAVVLVLTATASAASVAAPSTVDALLDQHGRKGYASPLVALRALQAAPDRPSADAPLDKQQRYQAALADYATVAGEDAVAEQAIKALGTLATERGCQPCGVLQLVRQAEFAAANKKPGDARAHMTRALQHLPSAEQAQRLEIMTAHASVLEHGDEFDEAIKAGVEAADLAMRMDEPARQVDVLAIMARANLTRGDLDRGLALSTEAYALAKRIGYTYQMARMRNNQSYVYGGRDDLPKFHAALTDALRLSNGVPGMERFSLTTLINLSAYHIYAKQFPESIEVTRRAEALANELGDDLSVAFAVSNRGSAMARMGQVSSGLALMQKGSDLAAGAGDKRASIDLLDEKANVYELVGRPADALATLRRVIALDKELTQTQRDAVLVELQEKFSAERKSHEIDRLSTESARRQAEVEARTWQQRLWAAVAVAFALGTVLLWLGLRHVRRRNRLLEDDNAALSEQSAHDPLTGAYNRRHCERLMGQQELTLHARDLNGEGKAGVGLMVIDVDFFKKVNDAHGHVAGDAVLKGVAGRLQSLVRDQDAVVRWGGEEFLLVLPGASRDGLAVIARRVLDIIATEPFEVNGALIHVTASAGAVVWPFKDGQRWEEAMHVADLALYESKGSGRNRATYVVRVAEDAQMERVYRDLGAAREQGEVELQTVVGPVRPTPDDVHRNAEEDGVPALL</sequence>
<feature type="compositionally biased region" description="Basic and acidic residues" evidence="4">
    <location>
        <begin position="676"/>
        <end position="685"/>
    </location>
</feature>
<evidence type="ECO:0000313" key="8">
    <source>
        <dbReference type="EMBL" id="GHA83910.1"/>
    </source>
</evidence>
<comment type="caution">
    <text evidence="8">The sequence shown here is derived from an EMBL/GenBank/DDBJ whole genome shotgun (WGS) entry which is preliminary data.</text>
</comment>
<evidence type="ECO:0000259" key="7">
    <source>
        <dbReference type="PROSITE" id="PS50887"/>
    </source>
</evidence>
<feature type="signal peptide" evidence="6">
    <location>
        <begin position="1"/>
        <end position="22"/>
    </location>
</feature>
<keyword evidence="5" id="KW-0812">Transmembrane</keyword>
<dbReference type="PANTHER" id="PTHR45138:SF9">
    <property type="entry name" value="DIGUANYLATE CYCLASE DGCM-RELATED"/>
    <property type="match status" value="1"/>
</dbReference>
<dbReference type="PROSITE" id="PS50887">
    <property type="entry name" value="GGDEF"/>
    <property type="match status" value="1"/>
</dbReference>
<accession>A0A918T2C4</accession>
<evidence type="ECO:0000256" key="2">
    <source>
        <dbReference type="ARBA" id="ARBA00012528"/>
    </source>
</evidence>
<dbReference type="GO" id="GO:0052621">
    <property type="term" value="F:diguanylate cyclase activity"/>
    <property type="evidence" value="ECO:0007669"/>
    <property type="project" value="UniProtKB-EC"/>
</dbReference>
<dbReference type="EC" id="2.7.7.65" evidence="2"/>
<dbReference type="NCBIfam" id="TIGR00254">
    <property type="entry name" value="GGDEF"/>
    <property type="match status" value="1"/>
</dbReference>
<comment type="cofactor">
    <cofactor evidence="1">
        <name>Mg(2+)</name>
        <dbReference type="ChEBI" id="CHEBI:18420"/>
    </cofactor>
</comment>
<dbReference type="SUPFAM" id="SSF48452">
    <property type="entry name" value="TPR-like"/>
    <property type="match status" value="2"/>
</dbReference>
<dbReference type="PANTHER" id="PTHR45138">
    <property type="entry name" value="REGULATORY COMPONENTS OF SENSORY TRANSDUCTION SYSTEM"/>
    <property type="match status" value="1"/>
</dbReference>
<dbReference type="Gene3D" id="1.25.40.10">
    <property type="entry name" value="Tetratricopeptide repeat domain"/>
    <property type="match status" value="1"/>
</dbReference>
<evidence type="ECO:0000256" key="5">
    <source>
        <dbReference type="SAM" id="Phobius"/>
    </source>
</evidence>
<dbReference type="Proteomes" id="UP000646426">
    <property type="component" value="Unassembled WGS sequence"/>
</dbReference>
<evidence type="ECO:0000256" key="6">
    <source>
        <dbReference type="SAM" id="SignalP"/>
    </source>
</evidence>
<proteinExistence type="predicted"/>
<keyword evidence="9" id="KW-1185">Reference proteome</keyword>
<evidence type="ECO:0000256" key="3">
    <source>
        <dbReference type="ARBA" id="ARBA00034247"/>
    </source>
</evidence>
<dbReference type="FunFam" id="3.30.70.270:FF:000001">
    <property type="entry name" value="Diguanylate cyclase domain protein"/>
    <property type="match status" value="1"/>
</dbReference>
<dbReference type="Pfam" id="PF00990">
    <property type="entry name" value="GGDEF"/>
    <property type="match status" value="1"/>
</dbReference>
<feature type="transmembrane region" description="Helical" evidence="5">
    <location>
        <begin position="431"/>
        <end position="450"/>
    </location>
</feature>
<dbReference type="InterPro" id="IPR011990">
    <property type="entry name" value="TPR-like_helical_dom_sf"/>
</dbReference>
<evidence type="ECO:0000256" key="4">
    <source>
        <dbReference type="SAM" id="MobiDB-lite"/>
    </source>
</evidence>
<dbReference type="Gene3D" id="3.30.70.270">
    <property type="match status" value="1"/>
</dbReference>
<feature type="chain" id="PRO_5037365233" description="diguanylate cyclase" evidence="6">
    <location>
        <begin position="23"/>
        <end position="693"/>
    </location>
</feature>
<evidence type="ECO:0000256" key="1">
    <source>
        <dbReference type="ARBA" id="ARBA00001946"/>
    </source>
</evidence>
<dbReference type="RefSeq" id="WP_189456570.1">
    <property type="nucleotide sequence ID" value="NZ_BMYD01000003.1"/>
</dbReference>
<keyword evidence="5" id="KW-1133">Transmembrane helix</keyword>
<organism evidence="8 9">
    <name type="scientific">Cognatilysobacter bugurensis</name>
    <dbReference type="NCBI Taxonomy" id="543356"/>
    <lineage>
        <taxon>Bacteria</taxon>
        <taxon>Pseudomonadati</taxon>
        <taxon>Pseudomonadota</taxon>
        <taxon>Gammaproteobacteria</taxon>
        <taxon>Lysobacterales</taxon>
        <taxon>Lysobacteraceae</taxon>
        <taxon>Cognatilysobacter</taxon>
    </lineage>
</organism>
<gene>
    <name evidence="8" type="ORF">GCM10007067_22570</name>
</gene>
<evidence type="ECO:0000313" key="9">
    <source>
        <dbReference type="Proteomes" id="UP000646426"/>
    </source>
</evidence>
<reference evidence="8" key="1">
    <citation type="journal article" date="2014" name="Int. J. Syst. Evol. Microbiol.">
        <title>Complete genome sequence of Corynebacterium casei LMG S-19264T (=DSM 44701T), isolated from a smear-ripened cheese.</title>
        <authorList>
            <consortium name="US DOE Joint Genome Institute (JGI-PGF)"/>
            <person name="Walter F."/>
            <person name="Albersmeier A."/>
            <person name="Kalinowski J."/>
            <person name="Ruckert C."/>
        </authorList>
    </citation>
    <scope>NUCLEOTIDE SEQUENCE</scope>
    <source>
        <strain evidence="8">KCTC 23077</strain>
    </source>
</reference>
<dbReference type="SUPFAM" id="SSF55073">
    <property type="entry name" value="Nucleotide cyclase"/>
    <property type="match status" value="1"/>
</dbReference>
<protein>
    <recommendedName>
        <fullName evidence="2">diguanylate cyclase</fullName>
        <ecNumber evidence="2">2.7.7.65</ecNumber>
    </recommendedName>
</protein>
<dbReference type="EMBL" id="BMYD01000003">
    <property type="protein sequence ID" value="GHA83910.1"/>
    <property type="molecule type" value="Genomic_DNA"/>
</dbReference>
<dbReference type="SMART" id="SM00267">
    <property type="entry name" value="GGDEF"/>
    <property type="match status" value="1"/>
</dbReference>
<dbReference type="InterPro" id="IPR029787">
    <property type="entry name" value="Nucleotide_cyclase"/>
</dbReference>
<comment type="catalytic activity">
    <reaction evidence="3">
        <text>2 GTP = 3',3'-c-di-GMP + 2 diphosphate</text>
        <dbReference type="Rhea" id="RHEA:24898"/>
        <dbReference type="ChEBI" id="CHEBI:33019"/>
        <dbReference type="ChEBI" id="CHEBI:37565"/>
        <dbReference type="ChEBI" id="CHEBI:58805"/>
        <dbReference type="EC" id="2.7.7.65"/>
    </reaction>
</comment>
<dbReference type="InterPro" id="IPR050469">
    <property type="entry name" value="Diguanylate_Cyclase"/>
</dbReference>
<feature type="domain" description="GGDEF" evidence="7">
    <location>
        <begin position="507"/>
        <end position="641"/>
    </location>
</feature>
<name>A0A918T2C4_9GAMM</name>
<keyword evidence="6" id="KW-0732">Signal</keyword>
<dbReference type="CDD" id="cd01949">
    <property type="entry name" value="GGDEF"/>
    <property type="match status" value="1"/>
</dbReference>